<dbReference type="Pfam" id="PF08239">
    <property type="entry name" value="SH3_3"/>
    <property type="match status" value="1"/>
</dbReference>
<protein>
    <submittedName>
        <fullName evidence="4">SH3 domain-containing protein</fullName>
    </submittedName>
</protein>
<accession>A0ABY9MUI6</accession>
<name>A0ABY9MUI6_9GAMM</name>
<dbReference type="RefSeq" id="WP_308897475.1">
    <property type="nucleotide sequence ID" value="NZ_CP133218.1"/>
</dbReference>
<evidence type="ECO:0000259" key="3">
    <source>
        <dbReference type="Pfam" id="PF08239"/>
    </source>
</evidence>
<dbReference type="InterPro" id="IPR003646">
    <property type="entry name" value="SH3-like_bac-type"/>
</dbReference>
<gene>
    <name evidence="4" type="ORF">RCF98_08330</name>
</gene>
<evidence type="ECO:0000256" key="1">
    <source>
        <dbReference type="SAM" id="SignalP"/>
    </source>
</evidence>
<evidence type="ECO:0000313" key="5">
    <source>
        <dbReference type="Proteomes" id="UP001236657"/>
    </source>
</evidence>
<dbReference type="EMBL" id="CP133218">
    <property type="protein sequence ID" value="WML92334.1"/>
    <property type="molecule type" value="Genomic_DNA"/>
</dbReference>
<dbReference type="Gene3D" id="3.30.10.20">
    <property type="match status" value="1"/>
</dbReference>
<keyword evidence="5" id="KW-1185">Reference proteome</keyword>
<sequence length="185" mass="19612">MIKLLPLCVALALIAPTAIAEKALTTQQASASASGEWHTVIAEPNLVVRSKPAVTGEKLGNIPHGGKIKVIEKTDKTDSIGGRDGVWVKIEWQDTTGYAFDAFLAPLDAKDSADLVAVPDLTSDCVMEAETLLKSLGLRAKEISVHGPIDDDAAGIACPYRQSPKAGTMVNKGTTVTFRSWWEAG</sequence>
<feature type="domain" description="PASTA" evidence="2">
    <location>
        <begin position="116"/>
        <end position="178"/>
    </location>
</feature>
<dbReference type="InterPro" id="IPR005543">
    <property type="entry name" value="PASTA_dom"/>
</dbReference>
<dbReference type="Pfam" id="PF03793">
    <property type="entry name" value="PASTA"/>
    <property type="match status" value="1"/>
</dbReference>
<dbReference type="CDD" id="cd06577">
    <property type="entry name" value="PASTA_pknB"/>
    <property type="match status" value="1"/>
</dbReference>
<evidence type="ECO:0000259" key="2">
    <source>
        <dbReference type="Pfam" id="PF03793"/>
    </source>
</evidence>
<organism evidence="4 5">
    <name type="scientific">Thiothrix lacustris</name>
    <dbReference type="NCBI Taxonomy" id="525917"/>
    <lineage>
        <taxon>Bacteria</taxon>
        <taxon>Pseudomonadati</taxon>
        <taxon>Pseudomonadota</taxon>
        <taxon>Gammaproteobacteria</taxon>
        <taxon>Thiotrichales</taxon>
        <taxon>Thiotrichaceae</taxon>
        <taxon>Thiothrix</taxon>
    </lineage>
</organism>
<feature type="signal peptide" evidence="1">
    <location>
        <begin position="1"/>
        <end position="20"/>
    </location>
</feature>
<keyword evidence="1" id="KW-0732">Signal</keyword>
<dbReference type="Gene3D" id="2.30.30.40">
    <property type="entry name" value="SH3 Domains"/>
    <property type="match status" value="1"/>
</dbReference>
<evidence type="ECO:0000313" key="4">
    <source>
        <dbReference type="EMBL" id="WML92334.1"/>
    </source>
</evidence>
<feature type="domain" description="SH3b" evidence="3">
    <location>
        <begin position="45"/>
        <end position="104"/>
    </location>
</feature>
<reference evidence="4 5" key="1">
    <citation type="submission" date="2023-08" db="EMBL/GenBank/DDBJ databases">
        <title>New molecular markers tilS and rpoB for phylogenetic and monitoring studies of the genus Thiothrix biodiversity.</title>
        <authorList>
            <person name="Ravin N.V."/>
            <person name="Smolyakov D."/>
            <person name="Markov N.D."/>
            <person name="Beletsky A.V."/>
            <person name="Mardanov A.V."/>
            <person name="Rudenko T.S."/>
            <person name="Grabovich M.Y."/>
        </authorList>
    </citation>
    <scope>NUCLEOTIDE SEQUENCE [LARGE SCALE GENOMIC DNA]</scope>
    <source>
        <strain evidence="4 5">MK1</strain>
    </source>
</reference>
<dbReference type="Proteomes" id="UP001236657">
    <property type="component" value="Chromosome"/>
</dbReference>
<proteinExistence type="predicted"/>
<feature type="chain" id="PRO_5045701997" evidence="1">
    <location>
        <begin position="21"/>
        <end position="185"/>
    </location>
</feature>